<keyword evidence="3 6" id="KW-0812">Transmembrane</keyword>
<name>A0A9E2NVP7_9BACT</name>
<sequence>MDFPNILNLTFLFASVLILASLSGYFSERVGIANIGINGQMIFGALMFCIFSEIFYSRLGNESFVLPIIFSTILTLLMSSLFGFLTITLKANQIVAGTAINLLGAGLGTFLTEPLGQLISNGVHTKLQSEYLGIQGLNGSSFYLTTLLIFIAVVIILIGLLIMMRYTPFGLRLRAIGSNPNAVDAQGINVIKYQWIAVTLSGLLAGLAGSLYMYNIGGQFLGNVSGYGFLALAILIAGSWRIPLLLVISIGFAFLTKLFEELTISKNIPKDVSYIIPYAITLVGMIAFSRWNVAPKNIGIPFDKAKR</sequence>
<gene>
    <name evidence="7" type="ORF">H9897_00030</name>
</gene>
<dbReference type="CDD" id="cd06580">
    <property type="entry name" value="TM_PBP1_transp_TpRbsC_like"/>
    <property type="match status" value="1"/>
</dbReference>
<dbReference type="Proteomes" id="UP000824247">
    <property type="component" value="Unassembled WGS sequence"/>
</dbReference>
<accession>A0A9E2NVP7</accession>
<dbReference type="PANTHER" id="PTHR43370:SF1">
    <property type="entry name" value="GUANOSINE ABC TRANSPORTER PERMEASE PROTEIN NUPQ"/>
    <property type="match status" value="1"/>
</dbReference>
<protein>
    <submittedName>
        <fullName evidence="7">ABC transporter permease</fullName>
    </submittedName>
</protein>
<feature type="transmembrane region" description="Helical" evidence="6">
    <location>
        <begin position="94"/>
        <end position="112"/>
    </location>
</feature>
<evidence type="ECO:0000256" key="1">
    <source>
        <dbReference type="ARBA" id="ARBA00004651"/>
    </source>
</evidence>
<feature type="transmembrane region" description="Helical" evidence="6">
    <location>
        <begin position="142"/>
        <end position="164"/>
    </location>
</feature>
<dbReference type="InterPro" id="IPR001851">
    <property type="entry name" value="ABC_transp_permease"/>
</dbReference>
<keyword evidence="2" id="KW-1003">Cell membrane</keyword>
<feature type="transmembrane region" description="Helical" evidence="6">
    <location>
        <begin position="226"/>
        <end position="255"/>
    </location>
</feature>
<feature type="transmembrane region" description="Helical" evidence="6">
    <location>
        <begin position="64"/>
        <end position="87"/>
    </location>
</feature>
<dbReference type="AlphaFoldDB" id="A0A9E2NVP7"/>
<evidence type="ECO:0000313" key="8">
    <source>
        <dbReference type="Proteomes" id="UP000824247"/>
    </source>
</evidence>
<evidence type="ECO:0000256" key="5">
    <source>
        <dbReference type="ARBA" id="ARBA00023136"/>
    </source>
</evidence>
<feature type="transmembrane region" description="Helical" evidence="6">
    <location>
        <begin position="6"/>
        <end position="27"/>
    </location>
</feature>
<keyword evidence="4 6" id="KW-1133">Transmembrane helix</keyword>
<dbReference type="GO" id="GO:0005886">
    <property type="term" value="C:plasma membrane"/>
    <property type="evidence" value="ECO:0007669"/>
    <property type="project" value="UniProtKB-SubCell"/>
</dbReference>
<organism evidence="7 8">
    <name type="scientific">Candidatus Ureaplasma intestinipullorum</name>
    <dbReference type="NCBI Taxonomy" id="2838770"/>
    <lineage>
        <taxon>Bacteria</taxon>
        <taxon>Bacillati</taxon>
        <taxon>Mycoplasmatota</taxon>
        <taxon>Mycoplasmoidales</taxon>
        <taxon>Mycoplasmoidaceae</taxon>
        <taxon>Ureaplasma</taxon>
    </lineage>
</organism>
<reference evidence="7" key="1">
    <citation type="journal article" date="2021" name="PeerJ">
        <title>Extensive microbial diversity within the chicken gut microbiome revealed by metagenomics and culture.</title>
        <authorList>
            <person name="Gilroy R."/>
            <person name="Ravi A."/>
            <person name="Getino M."/>
            <person name="Pursley I."/>
            <person name="Horton D.L."/>
            <person name="Alikhan N.F."/>
            <person name="Baker D."/>
            <person name="Gharbi K."/>
            <person name="Hall N."/>
            <person name="Watson M."/>
            <person name="Adriaenssens E.M."/>
            <person name="Foster-Nyarko E."/>
            <person name="Jarju S."/>
            <person name="Secka A."/>
            <person name="Antonio M."/>
            <person name="Oren A."/>
            <person name="Chaudhuri R.R."/>
            <person name="La Ragione R."/>
            <person name="Hildebrand F."/>
            <person name="Pallen M.J."/>
        </authorList>
    </citation>
    <scope>NUCLEOTIDE SEQUENCE</scope>
    <source>
        <strain evidence="7">A5-1222</strain>
    </source>
</reference>
<comment type="caution">
    <text evidence="7">The sequence shown here is derived from an EMBL/GenBank/DDBJ whole genome shotgun (WGS) entry which is preliminary data.</text>
</comment>
<dbReference type="Pfam" id="PF02653">
    <property type="entry name" value="BPD_transp_2"/>
    <property type="match status" value="1"/>
</dbReference>
<evidence type="ECO:0000313" key="7">
    <source>
        <dbReference type="EMBL" id="MBU3830538.1"/>
    </source>
</evidence>
<keyword evidence="5 6" id="KW-0472">Membrane</keyword>
<feature type="transmembrane region" description="Helical" evidence="6">
    <location>
        <begin position="275"/>
        <end position="293"/>
    </location>
</feature>
<feature type="transmembrane region" description="Helical" evidence="6">
    <location>
        <begin position="195"/>
        <end position="214"/>
    </location>
</feature>
<reference evidence="7" key="2">
    <citation type="submission" date="2021-04" db="EMBL/GenBank/DDBJ databases">
        <authorList>
            <person name="Gilroy R."/>
        </authorList>
    </citation>
    <scope>NUCLEOTIDE SEQUENCE</scope>
    <source>
        <strain evidence="7">A5-1222</strain>
    </source>
</reference>
<dbReference type="GO" id="GO:0022857">
    <property type="term" value="F:transmembrane transporter activity"/>
    <property type="evidence" value="ECO:0007669"/>
    <property type="project" value="InterPro"/>
</dbReference>
<evidence type="ECO:0000256" key="3">
    <source>
        <dbReference type="ARBA" id="ARBA00022692"/>
    </source>
</evidence>
<evidence type="ECO:0000256" key="6">
    <source>
        <dbReference type="SAM" id="Phobius"/>
    </source>
</evidence>
<proteinExistence type="predicted"/>
<evidence type="ECO:0000256" key="2">
    <source>
        <dbReference type="ARBA" id="ARBA00022475"/>
    </source>
</evidence>
<feature type="transmembrane region" description="Helical" evidence="6">
    <location>
        <begin position="39"/>
        <end position="58"/>
    </location>
</feature>
<dbReference type="PANTHER" id="PTHR43370">
    <property type="entry name" value="SUGAR ABC TRANSPORTER INTEGRAL MEMBRANE PROTEIN-RELATED"/>
    <property type="match status" value="1"/>
</dbReference>
<evidence type="ECO:0000256" key="4">
    <source>
        <dbReference type="ARBA" id="ARBA00022989"/>
    </source>
</evidence>
<dbReference type="EMBL" id="JAHLFM010000001">
    <property type="protein sequence ID" value="MBU3830538.1"/>
    <property type="molecule type" value="Genomic_DNA"/>
</dbReference>
<comment type="subcellular location">
    <subcellularLocation>
        <location evidence="1">Cell membrane</location>
        <topology evidence="1">Multi-pass membrane protein</topology>
    </subcellularLocation>
</comment>